<feature type="signal peptide" evidence="1">
    <location>
        <begin position="1"/>
        <end position="20"/>
    </location>
</feature>
<keyword evidence="1" id="KW-0732">Signal</keyword>
<comment type="caution">
    <text evidence="2">The sequence shown here is derived from an EMBL/GenBank/DDBJ whole genome shotgun (WGS) entry which is preliminary data.</text>
</comment>
<sequence>RVRVVYIYLSNFFFLEWSDAYSSPPVSVCKCCLRPKLVSWLETESVEGPATPSIHWFKIKKLLYSFTYLLISIVKRSCSFTSFSIFIRIHYSLKGRKITTYLISE</sequence>
<reference evidence="2 3" key="2">
    <citation type="journal article" date="2018" name="New Phytol.">
        <title>High intraspecific genome diversity in the model arbuscular mycorrhizal symbiont Rhizophagus irregularis.</title>
        <authorList>
            <person name="Chen E.C.H."/>
            <person name="Morin E."/>
            <person name="Beaudet D."/>
            <person name="Noel J."/>
            <person name="Yildirir G."/>
            <person name="Ndikumana S."/>
            <person name="Charron P."/>
            <person name="St-Onge C."/>
            <person name="Giorgi J."/>
            <person name="Kruger M."/>
            <person name="Marton T."/>
            <person name="Ropars J."/>
            <person name="Grigoriev I.V."/>
            <person name="Hainaut M."/>
            <person name="Henrissat B."/>
            <person name="Roux C."/>
            <person name="Martin F."/>
            <person name="Corradi N."/>
        </authorList>
    </citation>
    <scope>NUCLEOTIDE SEQUENCE [LARGE SCALE GENOMIC DNA]</scope>
    <source>
        <strain evidence="2 3">DAOM 197198</strain>
    </source>
</reference>
<proteinExistence type="predicted"/>
<reference evidence="2 3" key="1">
    <citation type="journal article" date="2013" name="Proc. Natl. Acad. Sci. U.S.A.">
        <title>Genome of an arbuscular mycorrhizal fungus provides insight into the oldest plant symbiosis.</title>
        <authorList>
            <person name="Tisserant E."/>
            <person name="Malbreil M."/>
            <person name="Kuo A."/>
            <person name="Kohler A."/>
            <person name="Symeonidi A."/>
            <person name="Balestrini R."/>
            <person name="Charron P."/>
            <person name="Duensing N."/>
            <person name="Frei Dit Frey N."/>
            <person name="Gianinazzi-Pearson V."/>
            <person name="Gilbert L.B."/>
            <person name="Handa Y."/>
            <person name="Herr J.R."/>
            <person name="Hijri M."/>
            <person name="Koul R."/>
            <person name="Kawaguchi M."/>
            <person name="Krajinski F."/>
            <person name="Lammers P.J."/>
            <person name="Masclaux F.G."/>
            <person name="Murat C."/>
            <person name="Morin E."/>
            <person name="Ndikumana S."/>
            <person name="Pagni M."/>
            <person name="Petitpierre D."/>
            <person name="Requena N."/>
            <person name="Rosikiewicz P."/>
            <person name="Riley R."/>
            <person name="Saito K."/>
            <person name="San Clemente H."/>
            <person name="Shapiro H."/>
            <person name="van Tuinen D."/>
            <person name="Becard G."/>
            <person name="Bonfante P."/>
            <person name="Paszkowski U."/>
            <person name="Shachar-Hill Y.Y."/>
            <person name="Tuskan G.A."/>
            <person name="Young P.W."/>
            <person name="Sanders I.R."/>
            <person name="Henrissat B."/>
            <person name="Rensing S.A."/>
            <person name="Grigoriev I.V."/>
            <person name="Corradi N."/>
            <person name="Roux C."/>
            <person name="Martin F."/>
        </authorList>
    </citation>
    <scope>NUCLEOTIDE SEQUENCE [LARGE SCALE GENOMIC DNA]</scope>
    <source>
        <strain evidence="2 3">DAOM 197198</strain>
    </source>
</reference>
<accession>A0A2P4PGD6</accession>
<dbReference type="AlphaFoldDB" id="A0A2P4PGD6"/>
<dbReference type="EMBL" id="AUPC02000240">
    <property type="protein sequence ID" value="POG64459.1"/>
    <property type="molecule type" value="Genomic_DNA"/>
</dbReference>
<name>A0A2P4PGD6_RHIID</name>
<dbReference type="Proteomes" id="UP000018888">
    <property type="component" value="Unassembled WGS sequence"/>
</dbReference>
<feature type="chain" id="PRO_5015165113" evidence="1">
    <location>
        <begin position="21"/>
        <end position="105"/>
    </location>
</feature>
<evidence type="ECO:0000256" key="1">
    <source>
        <dbReference type="SAM" id="SignalP"/>
    </source>
</evidence>
<evidence type="ECO:0000313" key="3">
    <source>
        <dbReference type="Proteomes" id="UP000018888"/>
    </source>
</evidence>
<evidence type="ECO:0000313" key="2">
    <source>
        <dbReference type="EMBL" id="POG64459.1"/>
    </source>
</evidence>
<gene>
    <name evidence="2" type="ORF">GLOIN_2v1675277</name>
</gene>
<protein>
    <submittedName>
        <fullName evidence="2">Uncharacterized protein</fullName>
    </submittedName>
</protein>
<keyword evidence="3" id="KW-1185">Reference proteome</keyword>
<feature type="non-terminal residue" evidence="2">
    <location>
        <position position="1"/>
    </location>
</feature>
<organism evidence="2 3">
    <name type="scientific">Rhizophagus irregularis (strain DAOM 181602 / DAOM 197198 / MUCL 43194)</name>
    <name type="common">Arbuscular mycorrhizal fungus</name>
    <name type="synonym">Glomus intraradices</name>
    <dbReference type="NCBI Taxonomy" id="747089"/>
    <lineage>
        <taxon>Eukaryota</taxon>
        <taxon>Fungi</taxon>
        <taxon>Fungi incertae sedis</taxon>
        <taxon>Mucoromycota</taxon>
        <taxon>Glomeromycotina</taxon>
        <taxon>Glomeromycetes</taxon>
        <taxon>Glomerales</taxon>
        <taxon>Glomeraceae</taxon>
        <taxon>Rhizophagus</taxon>
    </lineage>
</organism>